<organism evidence="1 2">
    <name type="scientific">Nonomuraea solani</name>
    <dbReference type="NCBI Taxonomy" id="1144553"/>
    <lineage>
        <taxon>Bacteria</taxon>
        <taxon>Bacillati</taxon>
        <taxon>Actinomycetota</taxon>
        <taxon>Actinomycetes</taxon>
        <taxon>Streptosporangiales</taxon>
        <taxon>Streptosporangiaceae</taxon>
        <taxon>Nonomuraea</taxon>
    </lineage>
</organism>
<dbReference type="Proteomes" id="UP000236732">
    <property type="component" value="Unassembled WGS sequence"/>
</dbReference>
<reference evidence="1 2" key="1">
    <citation type="submission" date="2016-10" db="EMBL/GenBank/DDBJ databases">
        <authorList>
            <person name="de Groot N.N."/>
        </authorList>
    </citation>
    <scope>NUCLEOTIDE SEQUENCE [LARGE SCALE GENOMIC DNA]</scope>
    <source>
        <strain evidence="1 2">CGMCC 4.7037</strain>
    </source>
</reference>
<protein>
    <submittedName>
        <fullName evidence="1">YaaC-like Protein</fullName>
    </submittedName>
</protein>
<evidence type="ECO:0000313" key="2">
    <source>
        <dbReference type="Proteomes" id="UP000236732"/>
    </source>
</evidence>
<sequence>MDAEDGHVSLAEYLSSFVLGARAPIPYVLASDGGSPRFDRHVDEWGEVTMNWQLPDGSPWGKAEKIALLQSFTRQYVGGRLLFPTVTSERKSVHPLMAWWAVLFVLSMLARYEPARWNAHIDVDSSPHAVYLERILAQAREVIPHLVAETLQEVR</sequence>
<keyword evidence="2" id="KW-1185">Reference proteome</keyword>
<gene>
    <name evidence="1" type="ORF">SAMN05444920_1604</name>
</gene>
<name>A0A1H6F1S2_9ACTN</name>
<evidence type="ECO:0000313" key="1">
    <source>
        <dbReference type="EMBL" id="SEH04108.1"/>
    </source>
</evidence>
<dbReference type="Pfam" id="PF14175">
    <property type="entry name" value="YaaC"/>
    <property type="match status" value="1"/>
</dbReference>
<proteinExistence type="predicted"/>
<dbReference type="AlphaFoldDB" id="A0A1H6F1S2"/>
<dbReference type="InterPro" id="IPR026988">
    <property type="entry name" value="YaaC-like"/>
</dbReference>
<accession>A0A1H6F1S2</accession>
<dbReference type="EMBL" id="FNVT01000060">
    <property type="protein sequence ID" value="SEH04108.1"/>
    <property type="molecule type" value="Genomic_DNA"/>
</dbReference>